<dbReference type="Proteomes" id="UP000552709">
    <property type="component" value="Unassembled WGS sequence"/>
</dbReference>
<gene>
    <name evidence="1" type="ORF">HNQ08_004941</name>
</gene>
<keyword evidence="2" id="KW-1185">Reference proteome</keyword>
<reference evidence="1 2" key="1">
    <citation type="submission" date="2020-08" db="EMBL/GenBank/DDBJ databases">
        <title>Genomic Encyclopedia of Type Strains, Phase IV (KMG-IV): sequencing the most valuable type-strain genomes for metagenomic binning, comparative biology and taxonomic classification.</title>
        <authorList>
            <person name="Goeker M."/>
        </authorList>
    </citation>
    <scope>NUCLEOTIDE SEQUENCE [LARGE SCALE GENOMIC DNA]</scope>
    <source>
        <strain evidence="1 2">DSM 27939</strain>
    </source>
</reference>
<proteinExistence type="predicted"/>
<evidence type="ECO:0000313" key="2">
    <source>
        <dbReference type="Proteomes" id="UP000552709"/>
    </source>
</evidence>
<dbReference type="EMBL" id="JACHFL010000022">
    <property type="protein sequence ID" value="MBB5365815.1"/>
    <property type="molecule type" value="Genomic_DNA"/>
</dbReference>
<accession>A0A7W8JZF2</accession>
<name>A0A7W8JZF2_9DEIO</name>
<organism evidence="1 2">
    <name type="scientific">Deinococcus humi</name>
    <dbReference type="NCBI Taxonomy" id="662880"/>
    <lineage>
        <taxon>Bacteria</taxon>
        <taxon>Thermotogati</taxon>
        <taxon>Deinococcota</taxon>
        <taxon>Deinococci</taxon>
        <taxon>Deinococcales</taxon>
        <taxon>Deinococcaceae</taxon>
        <taxon>Deinococcus</taxon>
    </lineage>
</organism>
<evidence type="ECO:0000313" key="1">
    <source>
        <dbReference type="EMBL" id="MBB5365815.1"/>
    </source>
</evidence>
<dbReference type="AlphaFoldDB" id="A0A7W8JZF2"/>
<comment type="caution">
    <text evidence="1">The sequence shown here is derived from an EMBL/GenBank/DDBJ whole genome shotgun (WGS) entry which is preliminary data.</text>
</comment>
<sequence>MKHPDGTPITPEEWTGERLWRWERLHKQQRSCHPVSQQFLPLFNRYVEGNWAI</sequence>
<protein>
    <submittedName>
        <fullName evidence="1">Uncharacterized protein</fullName>
    </submittedName>
</protein>